<organism evidence="12 13">
    <name type="scientific">Candidatus Gottesmanbacteria bacterium GW2011_GWA2_42_18</name>
    <dbReference type="NCBI Taxonomy" id="1618442"/>
    <lineage>
        <taxon>Bacteria</taxon>
        <taxon>Candidatus Gottesmaniibacteriota</taxon>
    </lineage>
</organism>
<sequence>MATSILKQLPKSTAELEITIPWSEIKTTYQVVLDQVTKESEIPGFRKGKAPKKMVEEKIDKGKIYEEVIKRIIPKAYAEAVSTHKLQPISSPKIEVVKAKQDEDWQVKATISLKPKISLKNYKDKIRDLKKAKVKIWTPGENQKENTKEPSKLSVDEIINALADEVEVELSDELITQEANRMLSDLIDQTKQLGLTVEQYLISKGKTNEQLRAEYTHTAKRNLTVEFALTEVADVENITVSQEDLDKILEKVEKPEEKEKLKKDSYYLAHLIRQQKTLDFLSNL</sequence>
<dbReference type="PATRIC" id="fig|1618442.3.peg.833"/>
<dbReference type="GO" id="GO:0044183">
    <property type="term" value="F:protein folding chaperone"/>
    <property type="evidence" value="ECO:0007669"/>
    <property type="project" value="TreeGrafter"/>
</dbReference>
<evidence type="ECO:0000256" key="5">
    <source>
        <dbReference type="ARBA" id="ARBA00016902"/>
    </source>
</evidence>
<dbReference type="InterPro" id="IPR008880">
    <property type="entry name" value="Trigger_fac_C"/>
</dbReference>
<evidence type="ECO:0000256" key="3">
    <source>
        <dbReference type="ARBA" id="ARBA00005464"/>
    </source>
</evidence>
<dbReference type="Pfam" id="PF05697">
    <property type="entry name" value="Trigger_N"/>
    <property type="match status" value="1"/>
</dbReference>
<proteinExistence type="inferred from homology"/>
<dbReference type="GO" id="GO:0005737">
    <property type="term" value="C:cytoplasm"/>
    <property type="evidence" value="ECO:0007669"/>
    <property type="project" value="UniProtKB-SubCell"/>
</dbReference>
<protein>
    <recommendedName>
        <fullName evidence="5">Trigger factor</fullName>
        <ecNumber evidence="4">5.2.1.8</ecNumber>
    </recommendedName>
    <alternativeName>
        <fullName evidence="9">PPIase</fullName>
    </alternativeName>
</protein>
<dbReference type="InterPro" id="IPR036611">
    <property type="entry name" value="Trigger_fac_ribosome-bd_sf"/>
</dbReference>
<dbReference type="EC" id="5.2.1.8" evidence="4"/>
<dbReference type="InterPro" id="IPR008881">
    <property type="entry name" value="Trigger_fac_ribosome-bd_bac"/>
</dbReference>
<feature type="domain" description="Trigger factor ribosome-binding bacterial" evidence="10">
    <location>
        <begin position="5"/>
        <end position="135"/>
    </location>
</feature>
<evidence type="ECO:0000259" key="11">
    <source>
        <dbReference type="Pfam" id="PF05698"/>
    </source>
</evidence>
<dbReference type="Proteomes" id="UP000034320">
    <property type="component" value="Unassembled WGS sequence"/>
</dbReference>
<keyword evidence="7" id="KW-0143">Chaperone</keyword>
<evidence type="ECO:0000256" key="2">
    <source>
        <dbReference type="ARBA" id="ARBA00004496"/>
    </source>
</evidence>
<feature type="domain" description="Trigger factor C-terminal" evidence="11">
    <location>
        <begin position="151"/>
        <end position="281"/>
    </location>
</feature>
<dbReference type="Gene3D" id="3.30.70.1050">
    <property type="entry name" value="Trigger factor ribosome-binding domain"/>
    <property type="match status" value="1"/>
</dbReference>
<evidence type="ECO:0000256" key="9">
    <source>
        <dbReference type="ARBA" id="ARBA00029986"/>
    </source>
</evidence>
<evidence type="ECO:0000259" key="10">
    <source>
        <dbReference type="Pfam" id="PF05697"/>
    </source>
</evidence>
<dbReference type="InterPro" id="IPR027304">
    <property type="entry name" value="Trigger_fact/SurA_dom_sf"/>
</dbReference>
<dbReference type="GO" id="GO:0015031">
    <property type="term" value="P:protein transport"/>
    <property type="evidence" value="ECO:0007669"/>
    <property type="project" value="InterPro"/>
</dbReference>
<dbReference type="AlphaFoldDB" id="A0A0G1C9M9"/>
<evidence type="ECO:0000313" key="13">
    <source>
        <dbReference type="Proteomes" id="UP000034320"/>
    </source>
</evidence>
<keyword evidence="6" id="KW-0697">Rotamase</keyword>
<dbReference type="SUPFAM" id="SSF109998">
    <property type="entry name" value="Triger factor/SurA peptide-binding domain-like"/>
    <property type="match status" value="1"/>
</dbReference>
<dbReference type="GO" id="GO:0043335">
    <property type="term" value="P:protein unfolding"/>
    <property type="evidence" value="ECO:0007669"/>
    <property type="project" value="TreeGrafter"/>
</dbReference>
<name>A0A0G1C9M9_9BACT</name>
<dbReference type="GO" id="GO:0003755">
    <property type="term" value="F:peptidyl-prolyl cis-trans isomerase activity"/>
    <property type="evidence" value="ECO:0007669"/>
    <property type="project" value="UniProtKB-KW"/>
</dbReference>
<dbReference type="PANTHER" id="PTHR30560">
    <property type="entry name" value="TRIGGER FACTOR CHAPERONE AND PEPTIDYL-PROLYL CIS/TRANS ISOMERASE"/>
    <property type="match status" value="1"/>
</dbReference>
<evidence type="ECO:0000256" key="7">
    <source>
        <dbReference type="ARBA" id="ARBA00023186"/>
    </source>
</evidence>
<comment type="similarity">
    <text evidence="3">Belongs to the FKBP-type PPIase family. Tig subfamily.</text>
</comment>
<dbReference type="GO" id="GO:0051083">
    <property type="term" value="P:'de novo' cotranslational protein folding"/>
    <property type="evidence" value="ECO:0007669"/>
    <property type="project" value="TreeGrafter"/>
</dbReference>
<dbReference type="PANTHER" id="PTHR30560:SF3">
    <property type="entry name" value="TRIGGER FACTOR-LIKE PROTEIN TIG, CHLOROPLASTIC"/>
    <property type="match status" value="1"/>
</dbReference>
<evidence type="ECO:0000256" key="6">
    <source>
        <dbReference type="ARBA" id="ARBA00023110"/>
    </source>
</evidence>
<gene>
    <name evidence="12" type="ORF">UV09_C0018G0014</name>
</gene>
<reference evidence="12 13" key="1">
    <citation type="journal article" date="2015" name="Nature">
        <title>rRNA introns, odd ribosomes, and small enigmatic genomes across a large radiation of phyla.</title>
        <authorList>
            <person name="Brown C.T."/>
            <person name="Hug L.A."/>
            <person name="Thomas B.C."/>
            <person name="Sharon I."/>
            <person name="Castelle C.J."/>
            <person name="Singh A."/>
            <person name="Wilkins M.J."/>
            <person name="Williams K.H."/>
            <person name="Banfield J.F."/>
        </authorList>
    </citation>
    <scope>NUCLEOTIDE SEQUENCE [LARGE SCALE GENOMIC DNA]</scope>
</reference>
<accession>A0A0G1C9M9</accession>
<dbReference type="Pfam" id="PF05698">
    <property type="entry name" value="Trigger_C"/>
    <property type="match status" value="1"/>
</dbReference>
<keyword evidence="8" id="KW-0413">Isomerase</keyword>
<dbReference type="Gene3D" id="1.10.3120.10">
    <property type="entry name" value="Trigger factor, C-terminal domain"/>
    <property type="match status" value="1"/>
</dbReference>
<comment type="catalytic activity">
    <reaction evidence="1">
        <text>[protein]-peptidylproline (omega=180) = [protein]-peptidylproline (omega=0)</text>
        <dbReference type="Rhea" id="RHEA:16237"/>
        <dbReference type="Rhea" id="RHEA-COMP:10747"/>
        <dbReference type="Rhea" id="RHEA-COMP:10748"/>
        <dbReference type="ChEBI" id="CHEBI:83833"/>
        <dbReference type="ChEBI" id="CHEBI:83834"/>
        <dbReference type="EC" id="5.2.1.8"/>
    </reaction>
</comment>
<comment type="caution">
    <text evidence="12">The sequence shown here is derived from an EMBL/GenBank/DDBJ whole genome shotgun (WGS) entry which is preliminary data.</text>
</comment>
<evidence type="ECO:0000256" key="1">
    <source>
        <dbReference type="ARBA" id="ARBA00000971"/>
    </source>
</evidence>
<comment type="subcellular location">
    <subcellularLocation>
        <location evidence="2">Cytoplasm</location>
    </subcellularLocation>
</comment>
<evidence type="ECO:0000256" key="8">
    <source>
        <dbReference type="ARBA" id="ARBA00023235"/>
    </source>
</evidence>
<evidence type="ECO:0000313" key="12">
    <source>
        <dbReference type="EMBL" id="KKS46338.1"/>
    </source>
</evidence>
<dbReference type="GO" id="GO:0043022">
    <property type="term" value="F:ribosome binding"/>
    <property type="evidence" value="ECO:0007669"/>
    <property type="project" value="TreeGrafter"/>
</dbReference>
<dbReference type="EMBL" id="LCDD01000018">
    <property type="protein sequence ID" value="KKS46338.1"/>
    <property type="molecule type" value="Genomic_DNA"/>
</dbReference>
<evidence type="ECO:0000256" key="4">
    <source>
        <dbReference type="ARBA" id="ARBA00013194"/>
    </source>
</evidence>
<dbReference type="SUPFAM" id="SSF102735">
    <property type="entry name" value="Trigger factor ribosome-binding domain"/>
    <property type="match status" value="1"/>
</dbReference>
<dbReference type="InterPro" id="IPR037041">
    <property type="entry name" value="Trigger_fac_C_sf"/>
</dbReference>
<dbReference type="InterPro" id="IPR005215">
    <property type="entry name" value="Trig_fac"/>
</dbReference>